<organism evidence="1 2">
    <name type="scientific">Feldmannia species virus</name>
    <dbReference type="NCBI Taxonomy" id="39420"/>
    <lineage>
        <taxon>Viruses</taxon>
        <taxon>Varidnaviria</taxon>
        <taxon>Bamfordvirae</taxon>
        <taxon>Nucleocytoviricota</taxon>
        <taxon>Megaviricetes</taxon>
        <taxon>Algavirales</taxon>
        <taxon>Phycodnaviridae</taxon>
        <taxon>Phaeovirus</taxon>
        <taxon>Phaeovirus feldmanniae</taxon>
    </lineage>
</organism>
<keyword evidence="2" id="KW-1185">Reference proteome</keyword>
<dbReference type="Proteomes" id="UP000204092">
    <property type="component" value="Segment"/>
</dbReference>
<dbReference type="RefSeq" id="YP_002154711.1">
    <property type="nucleotide sequence ID" value="NC_011183.1"/>
</dbReference>
<reference evidence="1 2" key="1">
    <citation type="journal article" date="2009" name="Virology">
        <title>Genomic analysis of the smallest giant virus--Feldmannia sp. virus 158.</title>
        <authorList>
            <person name="Schroeder D.C."/>
            <person name="Park Y."/>
            <person name="Yoon H.M."/>
            <person name="Lee Y.S."/>
            <person name="Kang S.W."/>
            <person name="Meints R.H."/>
            <person name="Ivey R.G."/>
            <person name="Choi T.J."/>
        </authorList>
    </citation>
    <scope>NUCLEOTIDE SEQUENCE [LARGE SCALE GENOMIC DNA]</scope>
    <source>
        <strain evidence="1">FsV-158</strain>
    </source>
</reference>
<evidence type="ECO:0000313" key="1">
    <source>
        <dbReference type="EMBL" id="ACH46841.1"/>
    </source>
</evidence>
<protein>
    <submittedName>
        <fullName evidence="1">Uncharacterized protein</fullName>
    </submittedName>
</protein>
<dbReference type="EMBL" id="EU916176">
    <property type="protein sequence ID" value="ACH46841.1"/>
    <property type="molecule type" value="Genomic_DNA"/>
</dbReference>
<evidence type="ECO:0000313" key="2">
    <source>
        <dbReference type="Proteomes" id="UP000204092"/>
    </source>
</evidence>
<accession>B5LWH8</accession>
<name>B5LWH8_9PHYC</name>
<sequence>MDGDGDILRHRVVEFVDKENPCPSLVAFCGCYSPTWHATDLPTRYVADLMHEYTTEDDSEAPVVALLSVGKTFLRRLICRAAVCGDVFKACEGNPCVAQPVLPPYLSPKRIPDMYETLRTLSGDALNLDKVFTVLDMYMRTILRDSVRTALVKGSFDAECVAFAVRHDMASFSRVKLVLQRREAIISQSFMEL</sequence>
<dbReference type="KEGG" id="vg:6804872"/>
<dbReference type="GeneID" id="6804872"/>
<proteinExistence type="predicted"/>